<comment type="similarity">
    <text evidence="1">Belongs to the N(4)/N(6)-methyltransferase family.</text>
</comment>
<dbReference type="PIRSF" id="PIRSF000398">
    <property type="entry name" value="M_m6A_EcoRV"/>
    <property type="match status" value="1"/>
</dbReference>
<dbReference type="InterPro" id="IPR029063">
    <property type="entry name" value="SAM-dependent_MTases_sf"/>
</dbReference>
<organism evidence="7">
    <name type="scientific">marine sediment metagenome</name>
    <dbReference type="NCBI Taxonomy" id="412755"/>
    <lineage>
        <taxon>unclassified sequences</taxon>
        <taxon>metagenomes</taxon>
        <taxon>ecological metagenomes</taxon>
    </lineage>
</organism>
<evidence type="ECO:0000313" key="7">
    <source>
        <dbReference type="EMBL" id="KKL11482.1"/>
    </source>
</evidence>
<evidence type="ECO:0000256" key="2">
    <source>
        <dbReference type="ARBA" id="ARBA00011900"/>
    </source>
</evidence>
<dbReference type="GO" id="GO:0009007">
    <property type="term" value="F:site-specific DNA-methyltransferase (adenine-specific) activity"/>
    <property type="evidence" value="ECO:0007669"/>
    <property type="project" value="UniProtKB-EC"/>
</dbReference>
<dbReference type="InterPro" id="IPR023095">
    <property type="entry name" value="Ade_MeTrfase_dom_2"/>
</dbReference>
<comment type="caution">
    <text evidence="7">The sequence shown here is derived from an EMBL/GenBank/DDBJ whole genome shotgun (WGS) entry which is preliminary data.</text>
</comment>
<dbReference type="InterPro" id="IPR002052">
    <property type="entry name" value="DNA_methylase_N6_adenine_CS"/>
</dbReference>
<dbReference type="SUPFAM" id="SSF53335">
    <property type="entry name" value="S-adenosyl-L-methionine-dependent methyltransferases"/>
    <property type="match status" value="1"/>
</dbReference>
<dbReference type="PRINTS" id="PR00505">
    <property type="entry name" value="D12N6MTFRASE"/>
</dbReference>
<reference evidence="7" key="1">
    <citation type="journal article" date="2015" name="Nature">
        <title>Complex archaea that bridge the gap between prokaryotes and eukaryotes.</title>
        <authorList>
            <person name="Spang A."/>
            <person name="Saw J.H."/>
            <person name="Jorgensen S.L."/>
            <person name="Zaremba-Niedzwiedzka K."/>
            <person name="Martijn J."/>
            <person name="Lind A.E."/>
            <person name="van Eijk R."/>
            <person name="Schleper C."/>
            <person name="Guy L."/>
            <person name="Ettema T.J."/>
        </authorList>
    </citation>
    <scope>NUCLEOTIDE SEQUENCE</scope>
</reference>
<dbReference type="AlphaFoldDB" id="A0A0F9BC89"/>
<dbReference type="PANTHER" id="PTHR30481">
    <property type="entry name" value="DNA ADENINE METHYLASE"/>
    <property type="match status" value="1"/>
</dbReference>
<keyword evidence="5" id="KW-0949">S-adenosyl-L-methionine</keyword>
<sequence length="309" mass="36364">MQEKNATQRSILGFLDKKKKDLSYFDIKRNQNRNAKSIVDVPHPFLKWAGGKRQLIPQMDQYFPKDFNKYIEPFVGGGAIFFYLLPEYAILIDINQDLINAYNVIKNYVSQIIESLKKHKNEKDYYYRIRAFDRNPQEFINWSNIEKASRIIYMNRCCFNGLYRVNSKGEFNVPFGKYKNPKFCDKENLNAVNRALKNINIIHDSFQKCLDFAQEGDFIYLDPPYVPISDSANFTSYTKDNFNKEDQIELYNVYKVLDKRGCKVILNNSYSDFIIDLYKDFRIKILKAKRAINSDASKRGAVKEVLILN</sequence>
<dbReference type="Gene3D" id="1.10.1020.10">
    <property type="entry name" value="Adenine-specific Methyltransferase, Domain 2"/>
    <property type="match status" value="1"/>
</dbReference>
<keyword evidence="3" id="KW-0489">Methyltransferase</keyword>
<evidence type="ECO:0000256" key="3">
    <source>
        <dbReference type="ARBA" id="ARBA00022603"/>
    </source>
</evidence>
<keyword evidence="4" id="KW-0808">Transferase</keyword>
<dbReference type="GO" id="GO:0043565">
    <property type="term" value="F:sequence-specific DNA binding"/>
    <property type="evidence" value="ECO:0007669"/>
    <property type="project" value="TreeGrafter"/>
</dbReference>
<dbReference type="GO" id="GO:1904047">
    <property type="term" value="F:S-adenosyl-L-methionine binding"/>
    <property type="evidence" value="ECO:0007669"/>
    <property type="project" value="TreeGrafter"/>
</dbReference>
<dbReference type="Gene3D" id="3.40.50.150">
    <property type="entry name" value="Vaccinia Virus protein VP39"/>
    <property type="match status" value="1"/>
</dbReference>
<evidence type="ECO:0000256" key="6">
    <source>
        <dbReference type="ARBA" id="ARBA00047942"/>
    </source>
</evidence>
<gene>
    <name evidence="7" type="ORF">LCGC14_2545390</name>
</gene>
<dbReference type="EC" id="2.1.1.72" evidence="2"/>
<evidence type="ECO:0000256" key="5">
    <source>
        <dbReference type="ARBA" id="ARBA00022691"/>
    </source>
</evidence>
<protein>
    <recommendedName>
        <fullName evidence="2">site-specific DNA-methyltransferase (adenine-specific)</fullName>
        <ecNumber evidence="2">2.1.1.72</ecNumber>
    </recommendedName>
</protein>
<dbReference type="NCBIfam" id="TIGR00571">
    <property type="entry name" value="dam"/>
    <property type="match status" value="1"/>
</dbReference>
<dbReference type="PROSITE" id="PS00092">
    <property type="entry name" value="N6_MTASE"/>
    <property type="match status" value="1"/>
</dbReference>
<dbReference type="GO" id="GO:0032259">
    <property type="term" value="P:methylation"/>
    <property type="evidence" value="ECO:0007669"/>
    <property type="project" value="UniProtKB-KW"/>
</dbReference>
<accession>A0A0F9BC89</accession>
<dbReference type="GO" id="GO:0009307">
    <property type="term" value="P:DNA restriction-modification system"/>
    <property type="evidence" value="ECO:0007669"/>
    <property type="project" value="InterPro"/>
</dbReference>
<dbReference type="PANTHER" id="PTHR30481:SF3">
    <property type="entry name" value="DNA ADENINE METHYLASE"/>
    <property type="match status" value="1"/>
</dbReference>
<dbReference type="GO" id="GO:0006298">
    <property type="term" value="P:mismatch repair"/>
    <property type="evidence" value="ECO:0007669"/>
    <property type="project" value="TreeGrafter"/>
</dbReference>
<evidence type="ECO:0000256" key="1">
    <source>
        <dbReference type="ARBA" id="ARBA00006594"/>
    </source>
</evidence>
<name>A0A0F9BC89_9ZZZZ</name>
<comment type="catalytic activity">
    <reaction evidence="6">
        <text>a 2'-deoxyadenosine in DNA + S-adenosyl-L-methionine = an N(6)-methyl-2'-deoxyadenosine in DNA + S-adenosyl-L-homocysteine + H(+)</text>
        <dbReference type="Rhea" id="RHEA:15197"/>
        <dbReference type="Rhea" id="RHEA-COMP:12418"/>
        <dbReference type="Rhea" id="RHEA-COMP:12419"/>
        <dbReference type="ChEBI" id="CHEBI:15378"/>
        <dbReference type="ChEBI" id="CHEBI:57856"/>
        <dbReference type="ChEBI" id="CHEBI:59789"/>
        <dbReference type="ChEBI" id="CHEBI:90615"/>
        <dbReference type="ChEBI" id="CHEBI:90616"/>
        <dbReference type="EC" id="2.1.1.72"/>
    </reaction>
</comment>
<dbReference type="InterPro" id="IPR012327">
    <property type="entry name" value="MeTrfase_D12"/>
</dbReference>
<evidence type="ECO:0000256" key="4">
    <source>
        <dbReference type="ARBA" id="ARBA00022679"/>
    </source>
</evidence>
<dbReference type="EMBL" id="LAZR01041638">
    <property type="protein sequence ID" value="KKL11482.1"/>
    <property type="molecule type" value="Genomic_DNA"/>
</dbReference>
<proteinExistence type="inferred from homology"/>
<dbReference type="InterPro" id="IPR012263">
    <property type="entry name" value="M_m6A_EcoRV"/>
</dbReference>
<dbReference type="Pfam" id="PF02086">
    <property type="entry name" value="MethyltransfD12"/>
    <property type="match status" value="1"/>
</dbReference>
<feature type="non-terminal residue" evidence="7">
    <location>
        <position position="309"/>
    </location>
</feature>